<dbReference type="KEGG" id="vg:23679179"/>
<reference evidence="1 2" key="1">
    <citation type="journal article" date="2015" name="PLoS ONE">
        <title>Investigation of a Large Collection of Pseudomonas aeruginosa Bacteriophages Collected from a Single Environmental Source in Abidjan, Cote d'Ivoire.</title>
        <authorList>
            <person name="Essoh C."/>
            <person name="Latino L."/>
            <person name="Midoux C."/>
            <person name="Blouin Y."/>
            <person name="Loukou G."/>
            <person name="Nguetta S.P."/>
            <person name="Lathro S."/>
            <person name="Cablanmian A."/>
            <person name="Kouassi A.K."/>
            <person name="Vergnaud G."/>
            <person name="Pourcel C."/>
        </authorList>
    </citation>
    <scope>NUCLEOTIDE SEQUENCE [LARGE SCALE GENOMIC DNA]</scope>
    <source>
        <strain evidence="1">Ab27</strain>
    </source>
</reference>
<sequence>MPKVRMEVKHLDEKISAHRRTVVLDRRLRVCIIEVARRDR</sequence>
<evidence type="ECO:0000313" key="2">
    <source>
        <dbReference type="Proteomes" id="UP000030228"/>
    </source>
</evidence>
<gene>
    <name evidence="1" type="primary">ORF20</name>
</gene>
<protein>
    <submittedName>
        <fullName evidence="1">Uncharacterized protein</fullName>
    </submittedName>
</protein>
<proteinExistence type="predicted"/>
<evidence type="ECO:0000313" key="1">
    <source>
        <dbReference type="EMBL" id="CEF89806.1"/>
    </source>
</evidence>
<dbReference type="GeneID" id="23679179"/>
<dbReference type="Proteomes" id="UP000030228">
    <property type="component" value="Genome"/>
</dbReference>
<name>A0A0A1IVB8_9CAUD</name>
<dbReference type="EMBL" id="LN610579">
    <property type="protein sequence ID" value="CEF89806.1"/>
    <property type="molecule type" value="Genomic_DNA"/>
</dbReference>
<organism evidence="1 2">
    <name type="scientific">Pseudomonas phage vB_PaeM_PAO1_Ab27</name>
    <dbReference type="NCBI Taxonomy" id="1548907"/>
    <lineage>
        <taxon>Viruses</taxon>
        <taxon>Duplodnaviria</taxon>
        <taxon>Heunggongvirae</taxon>
        <taxon>Uroviricota</taxon>
        <taxon>Caudoviricetes</taxon>
        <taxon>Lindbergviridae</taxon>
        <taxon>Pbunavirus</taxon>
        <taxon>Pbunavirus LS1</taxon>
    </lineage>
</organism>
<accession>A0A0A1IVB8</accession>
<dbReference type="RefSeq" id="YP_009124323.1">
    <property type="nucleotide sequence ID" value="NC_026586.1"/>
</dbReference>